<accession>R9PPW0</accession>
<reference evidence="1" key="1">
    <citation type="journal article" date="2013" name="Genome Announc.">
        <title>Draft Genome Sequence of Agarivorans albus Strain MKT 106T, an Agarolytic Marine Bacterium.</title>
        <authorList>
            <person name="Yasuike M."/>
            <person name="Nakamura Y."/>
            <person name="Kai W."/>
            <person name="Fujiwara A."/>
            <person name="Fukui Y."/>
            <person name="Satomi M."/>
            <person name="Sano M."/>
        </authorList>
    </citation>
    <scope>NUCLEOTIDE SEQUENCE [LARGE SCALE GENOMIC DNA]</scope>
</reference>
<dbReference type="STRING" id="1331007.AALB_3410"/>
<evidence type="ECO:0000313" key="2">
    <source>
        <dbReference type="Proteomes" id="UP000014461"/>
    </source>
</evidence>
<keyword evidence="2" id="KW-1185">Reference proteome</keyword>
<comment type="caution">
    <text evidence="1">The sequence shown here is derived from an EMBL/GenBank/DDBJ whole genome shotgun (WGS) entry which is preliminary data.</text>
</comment>
<proteinExistence type="predicted"/>
<dbReference type="Proteomes" id="UP000014461">
    <property type="component" value="Unassembled WGS sequence"/>
</dbReference>
<evidence type="ECO:0000313" key="1">
    <source>
        <dbReference type="EMBL" id="GAD03330.1"/>
    </source>
</evidence>
<dbReference type="EMBL" id="BARX01000026">
    <property type="protein sequence ID" value="GAD03330.1"/>
    <property type="molecule type" value="Genomic_DNA"/>
</dbReference>
<dbReference type="RefSeq" id="WP_016403097.1">
    <property type="nucleotide sequence ID" value="NZ_BARX01000026.1"/>
</dbReference>
<gene>
    <name evidence="1" type="ORF">AALB_3410</name>
</gene>
<dbReference type="OrthoDB" id="9950904at2"/>
<name>R9PPW0_AGAAL</name>
<sequence>MNQSVKIRPQFEEPPVTQQPKQQVHFVSGSCKASASNTLACDFSTTLELALRCLEKHKKYN</sequence>
<dbReference type="AlphaFoldDB" id="R9PPW0"/>
<protein>
    <submittedName>
        <fullName evidence="1">Uncharacterized protein</fullName>
    </submittedName>
</protein>
<organism evidence="1 2">
    <name type="scientific">Agarivorans albus MKT 106</name>
    <dbReference type="NCBI Taxonomy" id="1331007"/>
    <lineage>
        <taxon>Bacteria</taxon>
        <taxon>Pseudomonadati</taxon>
        <taxon>Pseudomonadota</taxon>
        <taxon>Gammaproteobacteria</taxon>
        <taxon>Alteromonadales</taxon>
        <taxon>Alteromonadaceae</taxon>
        <taxon>Agarivorans</taxon>
    </lineage>
</organism>